<evidence type="ECO:0000259" key="1">
    <source>
        <dbReference type="Pfam" id="PF06890"/>
    </source>
</evidence>
<gene>
    <name evidence="3" type="ORF">DEM34_10905</name>
</gene>
<protein>
    <submittedName>
        <fullName evidence="3">Phage baseplate assembly protein V</fullName>
    </submittedName>
</protein>
<evidence type="ECO:0000313" key="3">
    <source>
        <dbReference type="EMBL" id="PWG62867.1"/>
    </source>
</evidence>
<dbReference type="RefSeq" id="WP_109678846.1">
    <property type="nucleotide sequence ID" value="NZ_CP086615.1"/>
</dbReference>
<evidence type="ECO:0000259" key="2">
    <source>
        <dbReference type="Pfam" id="PF18715"/>
    </source>
</evidence>
<dbReference type="OrthoDB" id="9802994at2"/>
<feature type="domain" description="Phage spike trimer" evidence="2">
    <location>
        <begin position="136"/>
        <end position="189"/>
    </location>
</feature>
<dbReference type="InterPro" id="IPR040629">
    <property type="entry name" value="Phage_spike"/>
</dbReference>
<keyword evidence="4" id="KW-1185">Reference proteome</keyword>
<reference evidence="3 4" key="1">
    <citation type="submission" date="2018-05" db="EMBL/GenBank/DDBJ databases">
        <title>Spiribacter halobius sp. nov., a moderately halophilic bacterium isolated from marine solar saltern.</title>
        <authorList>
            <person name="Zheng W.-S."/>
            <person name="Lu D.-C."/>
            <person name="Du Z.-J."/>
        </authorList>
    </citation>
    <scope>NUCLEOTIDE SEQUENCE [LARGE SCALE GENOMIC DNA]</scope>
    <source>
        <strain evidence="3 4">E85</strain>
    </source>
</reference>
<dbReference type="Pfam" id="PF06890">
    <property type="entry name" value="Phage_Mu_Gp45"/>
    <property type="match status" value="1"/>
</dbReference>
<dbReference type="NCBIfam" id="TIGR01644">
    <property type="entry name" value="phage_P2_V"/>
    <property type="match status" value="1"/>
</dbReference>
<comment type="caution">
    <text evidence="3">The sequence shown here is derived from an EMBL/GenBank/DDBJ whole genome shotgun (WGS) entry which is preliminary data.</text>
</comment>
<proteinExistence type="predicted"/>
<feature type="domain" description="Bacteriophage Mu Gp45 N-terminal" evidence="1">
    <location>
        <begin position="22"/>
        <end position="88"/>
    </location>
</feature>
<evidence type="ECO:0000313" key="4">
    <source>
        <dbReference type="Proteomes" id="UP000245474"/>
    </source>
</evidence>
<dbReference type="Proteomes" id="UP000245474">
    <property type="component" value="Unassembled WGS sequence"/>
</dbReference>
<name>A0A2U2N1D7_9GAMM</name>
<dbReference type="PIRSF" id="PIRSF012337">
    <property type="entry name" value="gp45"/>
    <property type="match status" value="1"/>
</dbReference>
<dbReference type="Gene3D" id="6.20.150.10">
    <property type="match status" value="1"/>
</dbReference>
<dbReference type="AlphaFoldDB" id="A0A2U2N1D7"/>
<dbReference type="Pfam" id="PF18715">
    <property type="entry name" value="Phage_spike"/>
    <property type="match status" value="1"/>
</dbReference>
<accession>A0A2U2N1D7</accession>
<organism evidence="3 4">
    <name type="scientific">Sediminicurvatus halobius</name>
    <dbReference type="NCBI Taxonomy" id="2182432"/>
    <lineage>
        <taxon>Bacteria</taxon>
        <taxon>Pseudomonadati</taxon>
        <taxon>Pseudomonadota</taxon>
        <taxon>Gammaproteobacteria</taxon>
        <taxon>Chromatiales</taxon>
        <taxon>Ectothiorhodospiraceae</taxon>
        <taxon>Sediminicurvatus</taxon>
    </lineage>
</organism>
<dbReference type="InterPro" id="IPR013046">
    <property type="entry name" value="GpV/Gp45"/>
</dbReference>
<dbReference type="InterPro" id="IPR014462">
    <property type="entry name" value="Phage_Mu_Gp45"/>
</dbReference>
<sequence>MRETLERLLAPIWRRLRLIVSRGVIGRSDDARRLQVVQVSLLAGETARMERFQEYGFSSRPLEGAEAIAAAVGGARGHLVAVAVDDRRHRRRDQQPGEVAIYTDEGDEIRMRRGRVIEVISGAQVHVTAPDVVADCDTATVQATTSVTLDSPSVTVTGDLSVQGAIDAGGDVKAGAISLQQHVHGSVQSGTEDTGVAK</sequence>
<dbReference type="EMBL" id="QFFI01000015">
    <property type="protein sequence ID" value="PWG62867.1"/>
    <property type="molecule type" value="Genomic_DNA"/>
</dbReference>
<dbReference type="InterPro" id="IPR053861">
    <property type="entry name" value="Phage_Mu_Gp45_N"/>
</dbReference>